<keyword evidence="1" id="KW-0812">Transmembrane</keyword>
<feature type="transmembrane region" description="Helical" evidence="1">
    <location>
        <begin position="38"/>
        <end position="58"/>
    </location>
</feature>
<dbReference type="AlphaFoldDB" id="A0A9W4H208"/>
<dbReference type="RefSeq" id="WP_205043147.1">
    <property type="nucleotide sequence ID" value="NZ_CAJVAX010000017.1"/>
</dbReference>
<reference evidence="2" key="1">
    <citation type="submission" date="2021-06" db="EMBL/GenBank/DDBJ databases">
        <authorList>
            <person name="Arsene-Ploetze F."/>
        </authorList>
    </citation>
    <scope>NUCLEOTIDE SEQUENCE</scope>
    <source>
        <strain evidence="2">SBRY1</strain>
    </source>
</reference>
<accession>A0A9W4H208</accession>
<evidence type="ECO:0000313" key="3">
    <source>
        <dbReference type="Proteomes" id="UP001153328"/>
    </source>
</evidence>
<keyword evidence="1" id="KW-0472">Membrane</keyword>
<dbReference type="Proteomes" id="UP001153328">
    <property type="component" value="Unassembled WGS sequence"/>
</dbReference>
<sequence length="65" mass="7017">MNRALRAPWWMYVVTIGGLNVARQVVFPPSQVGTATTVGLFFAVLAVSFAVVAGLRALTAPRDRE</sequence>
<keyword evidence="1" id="KW-1133">Transmembrane helix</keyword>
<keyword evidence="3" id="KW-1185">Reference proteome</keyword>
<evidence type="ECO:0000256" key="1">
    <source>
        <dbReference type="SAM" id="Phobius"/>
    </source>
</evidence>
<name>A0A9W4H208_9ACTN</name>
<organism evidence="2 3">
    <name type="scientific">Actinacidiphila bryophytorum</name>
    <dbReference type="NCBI Taxonomy" id="1436133"/>
    <lineage>
        <taxon>Bacteria</taxon>
        <taxon>Bacillati</taxon>
        <taxon>Actinomycetota</taxon>
        <taxon>Actinomycetes</taxon>
        <taxon>Kitasatosporales</taxon>
        <taxon>Streptomycetaceae</taxon>
        <taxon>Actinacidiphila</taxon>
    </lineage>
</organism>
<dbReference type="EMBL" id="CAJVAX010000017">
    <property type="protein sequence ID" value="CAG7643800.1"/>
    <property type="molecule type" value="Genomic_DNA"/>
</dbReference>
<proteinExistence type="predicted"/>
<gene>
    <name evidence="2" type="ORF">SBRY_30899</name>
</gene>
<feature type="transmembrane region" description="Helical" evidence="1">
    <location>
        <begin position="7"/>
        <end position="26"/>
    </location>
</feature>
<evidence type="ECO:0000313" key="2">
    <source>
        <dbReference type="EMBL" id="CAG7643800.1"/>
    </source>
</evidence>
<protein>
    <submittedName>
        <fullName evidence="2">Uncharacterized protein</fullName>
    </submittedName>
</protein>
<comment type="caution">
    <text evidence="2">The sequence shown here is derived from an EMBL/GenBank/DDBJ whole genome shotgun (WGS) entry which is preliminary data.</text>
</comment>